<sequence>MYDESTKTLILKVIDSDLYQSTSTEQIVGMGVYNAANCEFVGCVGGQRGLSEEEVREEYETGDIGSEKQTVEYREADKEFKRLLKDYQG</sequence>
<comment type="caution">
    <text evidence="1">The sequence shown here is derived from an EMBL/GenBank/DDBJ whole genome shotgun (WGS) entry which is preliminary data.</text>
</comment>
<name>A0A8J8SUD9_HALGN</name>
<gene>
    <name evidence="1" type="ORF">FGO68_gene10095</name>
</gene>
<accession>A0A8J8SUD9</accession>
<dbReference type="AlphaFoldDB" id="A0A8J8SUD9"/>
<proteinExistence type="predicted"/>
<keyword evidence="2" id="KW-1185">Reference proteome</keyword>
<dbReference type="Proteomes" id="UP000785679">
    <property type="component" value="Unassembled WGS sequence"/>
</dbReference>
<evidence type="ECO:0000313" key="1">
    <source>
        <dbReference type="EMBL" id="TNV71074.1"/>
    </source>
</evidence>
<protein>
    <submittedName>
        <fullName evidence="1">Uncharacterized protein</fullName>
    </submittedName>
</protein>
<reference evidence="1" key="1">
    <citation type="submission" date="2019-06" db="EMBL/GenBank/DDBJ databases">
        <authorList>
            <person name="Zheng W."/>
        </authorList>
    </citation>
    <scope>NUCLEOTIDE SEQUENCE</scope>
    <source>
        <strain evidence="1">QDHG01</strain>
    </source>
</reference>
<dbReference type="EMBL" id="RRYP01030804">
    <property type="protein sequence ID" value="TNV71074.1"/>
    <property type="molecule type" value="Genomic_DNA"/>
</dbReference>
<organism evidence="1 2">
    <name type="scientific">Halteria grandinella</name>
    <dbReference type="NCBI Taxonomy" id="5974"/>
    <lineage>
        <taxon>Eukaryota</taxon>
        <taxon>Sar</taxon>
        <taxon>Alveolata</taxon>
        <taxon>Ciliophora</taxon>
        <taxon>Intramacronucleata</taxon>
        <taxon>Spirotrichea</taxon>
        <taxon>Stichotrichia</taxon>
        <taxon>Sporadotrichida</taxon>
        <taxon>Halteriidae</taxon>
        <taxon>Halteria</taxon>
    </lineage>
</organism>
<evidence type="ECO:0000313" key="2">
    <source>
        <dbReference type="Proteomes" id="UP000785679"/>
    </source>
</evidence>